<reference evidence="1 2" key="1">
    <citation type="submission" date="2016-03" db="EMBL/GenBank/DDBJ databases">
        <title>EvidentialGene: Evidence-directed Construction of Genes on Genomes.</title>
        <authorList>
            <person name="Gilbert D.G."/>
            <person name="Choi J.-H."/>
            <person name="Mockaitis K."/>
            <person name="Colbourne J."/>
            <person name="Pfrender M."/>
        </authorList>
    </citation>
    <scope>NUCLEOTIDE SEQUENCE [LARGE SCALE GENOMIC DNA]</scope>
    <source>
        <strain evidence="1 2">Xinb3</strain>
        <tissue evidence="1">Complete organism</tissue>
    </source>
</reference>
<comment type="caution">
    <text evidence="1">The sequence shown here is derived from an EMBL/GenBank/DDBJ whole genome shotgun (WGS) entry which is preliminary data.</text>
</comment>
<keyword evidence="2" id="KW-1185">Reference proteome</keyword>
<dbReference type="Proteomes" id="UP000076858">
    <property type="component" value="Unassembled WGS sequence"/>
</dbReference>
<evidence type="ECO:0000313" key="2">
    <source>
        <dbReference type="Proteomes" id="UP000076858"/>
    </source>
</evidence>
<protein>
    <submittedName>
        <fullName evidence="1">Uncharacterized protein</fullName>
    </submittedName>
</protein>
<name>A0A164LSI3_9CRUS</name>
<dbReference type="AlphaFoldDB" id="A0A164LSI3"/>
<sequence length="51" mass="5991">MLSSVCVCVCVERIRLGRYTDKCSFVDDLKSPERRPIQRADRREKDVSKDM</sequence>
<gene>
    <name evidence="1" type="ORF">APZ42_032677</name>
</gene>
<accession>A0A164LSI3</accession>
<evidence type="ECO:0000313" key="1">
    <source>
        <dbReference type="EMBL" id="KZS04387.1"/>
    </source>
</evidence>
<organism evidence="1 2">
    <name type="scientific">Daphnia magna</name>
    <dbReference type="NCBI Taxonomy" id="35525"/>
    <lineage>
        <taxon>Eukaryota</taxon>
        <taxon>Metazoa</taxon>
        <taxon>Ecdysozoa</taxon>
        <taxon>Arthropoda</taxon>
        <taxon>Crustacea</taxon>
        <taxon>Branchiopoda</taxon>
        <taxon>Diplostraca</taxon>
        <taxon>Cladocera</taxon>
        <taxon>Anomopoda</taxon>
        <taxon>Daphniidae</taxon>
        <taxon>Daphnia</taxon>
    </lineage>
</organism>
<proteinExistence type="predicted"/>
<dbReference type="EMBL" id="LRGB01003123">
    <property type="protein sequence ID" value="KZS04387.1"/>
    <property type="molecule type" value="Genomic_DNA"/>
</dbReference>